<protein>
    <submittedName>
        <fullName evidence="3">Response regulator receiver domain-containing protein</fullName>
    </submittedName>
</protein>
<proteinExistence type="predicted"/>
<reference evidence="3 4" key="1">
    <citation type="submission" date="2018-07" db="EMBL/GenBank/DDBJ databases">
        <title>Genomic Encyclopedia of Type Strains, Phase III (KMG-III): the genomes of soil and plant-associated and newly described type strains.</title>
        <authorList>
            <person name="Whitman W."/>
        </authorList>
    </citation>
    <scope>NUCLEOTIDE SEQUENCE [LARGE SCALE GENOMIC DNA]</scope>
    <source>
        <strain evidence="3 4">CECT 8487</strain>
    </source>
</reference>
<accession>A0A3D9H835</accession>
<dbReference type="RefSeq" id="WP_116524880.1">
    <property type="nucleotide sequence ID" value="NZ_QRDX01000008.1"/>
</dbReference>
<name>A0A3D9H835_9FLAO</name>
<dbReference type="AlphaFoldDB" id="A0A3D9H835"/>
<dbReference type="Gene3D" id="3.40.50.2300">
    <property type="match status" value="1"/>
</dbReference>
<feature type="domain" description="Response regulatory" evidence="2">
    <location>
        <begin position="6"/>
        <end position="137"/>
    </location>
</feature>
<comment type="caution">
    <text evidence="3">The sequence shown here is derived from an EMBL/GenBank/DDBJ whole genome shotgun (WGS) entry which is preliminary data.</text>
</comment>
<evidence type="ECO:0000256" key="1">
    <source>
        <dbReference type="PROSITE-ProRule" id="PRU00169"/>
    </source>
</evidence>
<sequence>MNPSLKVLIIEDEPLTVDSYLTALKTVSVNIGILFDVKIAHNCDDAISEINKAKTKDRIDIALLDIRLPRSKKGNFLCGEDLGIKLKRVFGHIKIIVLTGHGNPYRTSSIMKNLNPDGLLIKSDLTMEVLIDSIKTVVSGSTKYSQTVIQNFRKQSTHDFFVDNIDRKLLFELSKGTKMSELPSVIPLCSTALDRRKRLMKEIFNITDKGDRGLLEFAREKGFI</sequence>
<feature type="modified residue" description="4-aspartylphosphate" evidence="1">
    <location>
        <position position="65"/>
    </location>
</feature>
<gene>
    <name evidence="3" type="ORF">DFQ02_10833</name>
</gene>
<dbReference type="EMBL" id="QRDX01000008">
    <property type="protein sequence ID" value="RED45655.1"/>
    <property type="molecule type" value="Genomic_DNA"/>
</dbReference>
<dbReference type="InterPro" id="IPR001789">
    <property type="entry name" value="Sig_transdc_resp-reg_receiver"/>
</dbReference>
<evidence type="ECO:0000259" key="2">
    <source>
        <dbReference type="PROSITE" id="PS50110"/>
    </source>
</evidence>
<organism evidence="3 4">
    <name type="scientific">Seonamhaeicola aphaedonensis</name>
    <dbReference type="NCBI Taxonomy" id="1461338"/>
    <lineage>
        <taxon>Bacteria</taxon>
        <taxon>Pseudomonadati</taxon>
        <taxon>Bacteroidota</taxon>
        <taxon>Flavobacteriia</taxon>
        <taxon>Flavobacteriales</taxon>
        <taxon>Flavobacteriaceae</taxon>
    </lineage>
</organism>
<keyword evidence="4" id="KW-1185">Reference proteome</keyword>
<keyword evidence="1" id="KW-0597">Phosphoprotein</keyword>
<dbReference type="Proteomes" id="UP000256629">
    <property type="component" value="Unassembled WGS sequence"/>
</dbReference>
<dbReference type="GO" id="GO:0000160">
    <property type="term" value="P:phosphorelay signal transduction system"/>
    <property type="evidence" value="ECO:0007669"/>
    <property type="project" value="InterPro"/>
</dbReference>
<evidence type="ECO:0000313" key="3">
    <source>
        <dbReference type="EMBL" id="RED45655.1"/>
    </source>
</evidence>
<dbReference type="SUPFAM" id="SSF52172">
    <property type="entry name" value="CheY-like"/>
    <property type="match status" value="1"/>
</dbReference>
<dbReference type="InterPro" id="IPR011006">
    <property type="entry name" value="CheY-like_superfamily"/>
</dbReference>
<dbReference type="CDD" id="cd00156">
    <property type="entry name" value="REC"/>
    <property type="match status" value="1"/>
</dbReference>
<dbReference type="PROSITE" id="PS50110">
    <property type="entry name" value="RESPONSE_REGULATORY"/>
    <property type="match status" value="1"/>
</dbReference>
<evidence type="ECO:0000313" key="4">
    <source>
        <dbReference type="Proteomes" id="UP000256629"/>
    </source>
</evidence>
<dbReference type="OrthoDB" id="651456at2"/>